<dbReference type="GO" id="GO:0046872">
    <property type="term" value="F:metal ion binding"/>
    <property type="evidence" value="ECO:0007669"/>
    <property type="project" value="UniProtKB-KW"/>
</dbReference>
<dbReference type="Proteomes" id="UP000499080">
    <property type="component" value="Unassembled WGS sequence"/>
</dbReference>
<evidence type="ECO:0000256" key="9">
    <source>
        <dbReference type="ARBA" id="ARBA00023172"/>
    </source>
</evidence>
<proteinExistence type="predicted"/>
<evidence type="ECO:0000256" key="10">
    <source>
        <dbReference type="SAM" id="MobiDB-lite"/>
    </source>
</evidence>
<accession>A0A4Y2TUZ8</accession>
<dbReference type="Pfam" id="PF25597">
    <property type="entry name" value="SH3_retrovirus"/>
    <property type="match status" value="1"/>
</dbReference>
<dbReference type="GO" id="GO:0006310">
    <property type="term" value="P:DNA recombination"/>
    <property type="evidence" value="ECO:0007669"/>
    <property type="project" value="UniProtKB-KW"/>
</dbReference>
<keyword evidence="7" id="KW-0695">RNA-directed DNA polymerase</keyword>
<keyword evidence="8" id="KW-0808">Transferase</keyword>
<feature type="compositionally biased region" description="Basic and acidic residues" evidence="10">
    <location>
        <begin position="555"/>
        <end position="566"/>
    </location>
</feature>
<feature type="region of interest" description="Disordered" evidence="10">
    <location>
        <begin position="547"/>
        <end position="566"/>
    </location>
</feature>
<evidence type="ECO:0000313" key="13">
    <source>
        <dbReference type="Proteomes" id="UP000499080"/>
    </source>
</evidence>
<keyword evidence="13" id="KW-1185">Reference proteome</keyword>
<dbReference type="GO" id="GO:0003964">
    <property type="term" value="F:RNA-directed DNA polymerase activity"/>
    <property type="evidence" value="ECO:0007669"/>
    <property type="project" value="UniProtKB-KW"/>
</dbReference>
<keyword evidence="2" id="KW-0479">Metal-binding</keyword>
<dbReference type="PANTHER" id="PTHR42648:SF11">
    <property type="entry name" value="TRANSPOSON TY4-P GAG-POL POLYPROTEIN"/>
    <property type="match status" value="1"/>
</dbReference>
<name>A0A4Y2TUZ8_ARAVE</name>
<evidence type="ECO:0000256" key="8">
    <source>
        <dbReference type="ARBA" id="ARBA00022932"/>
    </source>
</evidence>
<sequence>MDKLEYQAIEKLNASNYNSWCDDARVILLEKDCWDIMQGTETSPAEGGTAKEVRDYRLRKSRTYSIIYLNTEKTHRPLISDTEDARQAWEKLKQHFRPESRARAVALTDAFFSCKIQEGETVGLYAARLRQLVNQLKDAGAPIAEWYQSFQVVRYLPIEFSGIVQSIYRWEDKNFIFDNVVTELLAEESRLKQCQSDLDFIALESKLNKCVSNKYDYSRKVTTFSMKRKTEVFSCFTKYQKTAERFTNYKIVNIRTDNGMEFCYTEFNKFFEDQGIHGERTNVYSPEQNGVSERFNYTAMDAVKAMLKDSGLGNGFWVESLLSFTYVWNRVCHKRQKKTPFELFGGRKPSLKHFKIFGTTAYVGVPRQTRSKLQMRSKKGIMVGYALQTRGYRIWIPSERRVVENINVTFNENEVRSGAVLEPKSKNLCYYPSYSETDSEVDYEISHRESSDEVKREVEPESLTEIKTENFDEANNLRTPLSEVVWIREAAPRRDKSRTDIFYKVEGTNSRLNSKKAAESYSKSNNIKYDPTLFNFSGKNTYSGIVEKETEDSSETLKEVDNNTEA</sequence>
<reference evidence="12 13" key="1">
    <citation type="journal article" date="2019" name="Sci. Rep.">
        <title>Orb-weaving spider Araneus ventricosus genome elucidates the spidroin gene catalogue.</title>
        <authorList>
            <person name="Kono N."/>
            <person name="Nakamura H."/>
            <person name="Ohtoshi R."/>
            <person name="Moran D.A.P."/>
            <person name="Shinohara A."/>
            <person name="Yoshida Y."/>
            <person name="Fujiwara M."/>
            <person name="Mori M."/>
            <person name="Tomita M."/>
            <person name="Arakawa K."/>
        </authorList>
    </citation>
    <scope>NUCLEOTIDE SEQUENCE [LARGE SCALE GENOMIC DNA]</scope>
</reference>
<dbReference type="PROSITE" id="PS50994">
    <property type="entry name" value="INTEGRASE"/>
    <property type="match status" value="1"/>
</dbReference>
<dbReference type="InterPro" id="IPR012337">
    <property type="entry name" value="RNaseH-like_sf"/>
</dbReference>
<organism evidence="12 13">
    <name type="scientific">Araneus ventricosus</name>
    <name type="common">Orbweaver spider</name>
    <name type="synonym">Epeira ventricosa</name>
    <dbReference type="NCBI Taxonomy" id="182803"/>
    <lineage>
        <taxon>Eukaryota</taxon>
        <taxon>Metazoa</taxon>
        <taxon>Ecdysozoa</taxon>
        <taxon>Arthropoda</taxon>
        <taxon>Chelicerata</taxon>
        <taxon>Arachnida</taxon>
        <taxon>Araneae</taxon>
        <taxon>Araneomorphae</taxon>
        <taxon>Entelegynae</taxon>
        <taxon>Araneoidea</taxon>
        <taxon>Araneidae</taxon>
        <taxon>Araneus</taxon>
    </lineage>
</organism>
<keyword evidence="8" id="KW-0239">DNA-directed DNA polymerase</keyword>
<keyword evidence="1" id="KW-0540">Nuclease</keyword>
<evidence type="ECO:0000256" key="1">
    <source>
        <dbReference type="ARBA" id="ARBA00022722"/>
    </source>
</evidence>
<dbReference type="PANTHER" id="PTHR42648">
    <property type="entry name" value="TRANSPOSASE, PUTATIVE-RELATED"/>
    <property type="match status" value="1"/>
</dbReference>
<evidence type="ECO:0000256" key="5">
    <source>
        <dbReference type="ARBA" id="ARBA00022842"/>
    </source>
</evidence>
<dbReference type="InterPro" id="IPR057670">
    <property type="entry name" value="SH3_retrovirus"/>
</dbReference>
<dbReference type="GO" id="GO:0003676">
    <property type="term" value="F:nucleic acid binding"/>
    <property type="evidence" value="ECO:0007669"/>
    <property type="project" value="InterPro"/>
</dbReference>
<evidence type="ECO:0000256" key="6">
    <source>
        <dbReference type="ARBA" id="ARBA00022908"/>
    </source>
</evidence>
<keyword evidence="4" id="KW-0378">Hydrolase</keyword>
<keyword evidence="3" id="KW-0255">Endonuclease</keyword>
<gene>
    <name evidence="12" type="primary">POLX_1984</name>
    <name evidence="12" type="ORF">AVEN_217989_1</name>
</gene>
<dbReference type="Pfam" id="PF14223">
    <property type="entry name" value="Retrotran_gag_2"/>
    <property type="match status" value="1"/>
</dbReference>
<dbReference type="GO" id="GO:0003887">
    <property type="term" value="F:DNA-directed DNA polymerase activity"/>
    <property type="evidence" value="ECO:0007669"/>
    <property type="project" value="UniProtKB-KW"/>
</dbReference>
<evidence type="ECO:0000256" key="3">
    <source>
        <dbReference type="ARBA" id="ARBA00022759"/>
    </source>
</evidence>
<feature type="domain" description="Integrase catalytic" evidence="11">
    <location>
        <begin position="186"/>
        <end position="348"/>
    </location>
</feature>
<dbReference type="GO" id="GO:0015074">
    <property type="term" value="P:DNA integration"/>
    <property type="evidence" value="ECO:0007669"/>
    <property type="project" value="UniProtKB-KW"/>
</dbReference>
<evidence type="ECO:0000256" key="7">
    <source>
        <dbReference type="ARBA" id="ARBA00022918"/>
    </source>
</evidence>
<dbReference type="InterPro" id="IPR001584">
    <property type="entry name" value="Integrase_cat-core"/>
</dbReference>
<dbReference type="EMBL" id="BGPR01031193">
    <property type="protein sequence ID" value="GBO04102.1"/>
    <property type="molecule type" value="Genomic_DNA"/>
</dbReference>
<dbReference type="GO" id="GO:0004519">
    <property type="term" value="F:endonuclease activity"/>
    <property type="evidence" value="ECO:0007669"/>
    <property type="project" value="UniProtKB-KW"/>
</dbReference>
<dbReference type="InterPro" id="IPR036397">
    <property type="entry name" value="RNaseH_sf"/>
</dbReference>
<dbReference type="Gene3D" id="3.30.420.10">
    <property type="entry name" value="Ribonuclease H-like superfamily/Ribonuclease H"/>
    <property type="match status" value="1"/>
</dbReference>
<dbReference type="GO" id="GO:0016787">
    <property type="term" value="F:hydrolase activity"/>
    <property type="evidence" value="ECO:0007669"/>
    <property type="project" value="UniProtKB-KW"/>
</dbReference>
<evidence type="ECO:0000313" key="12">
    <source>
        <dbReference type="EMBL" id="GBO04102.1"/>
    </source>
</evidence>
<dbReference type="OrthoDB" id="8039805at2759"/>
<dbReference type="InterPro" id="IPR039537">
    <property type="entry name" value="Retrotran_Ty1/copia-like"/>
</dbReference>
<evidence type="ECO:0000256" key="4">
    <source>
        <dbReference type="ARBA" id="ARBA00022801"/>
    </source>
</evidence>
<protein>
    <submittedName>
        <fullName evidence="12">Retrovirus-related Pol polyprotein from transposon TNT 1-94</fullName>
    </submittedName>
</protein>
<dbReference type="AlphaFoldDB" id="A0A4Y2TUZ8"/>
<keyword evidence="5" id="KW-0460">Magnesium</keyword>
<keyword evidence="6" id="KW-0229">DNA integration</keyword>
<comment type="caution">
    <text evidence="12">The sequence shown here is derived from an EMBL/GenBank/DDBJ whole genome shotgun (WGS) entry which is preliminary data.</text>
</comment>
<keyword evidence="8" id="KW-0548">Nucleotidyltransferase</keyword>
<keyword evidence="9" id="KW-0233">DNA recombination</keyword>
<evidence type="ECO:0000256" key="2">
    <source>
        <dbReference type="ARBA" id="ARBA00022723"/>
    </source>
</evidence>
<evidence type="ECO:0000259" key="11">
    <source>
        <dbReference type="PROSITE" id="PS50994"/>
    </source>
</evidence>
<dbReference type="SUPFAM" id="SSF53098">
    <property type="entry name" value="Ribonuclease H-like"/>
    <property type="match status" value="1"/>
</dbReference>